<keyword evidence="2" id="KW-0812">Transmembrane</keyword>
<sequence>MAKGIFFMSWELWQQMTFALAVAIVAVFCAGLVKLWWTNRIVRKQEILDEEKKARIDDMRSTGLRPTSSKRLTSSIPFGVRAIQSGVQVDGIWISRPATPTETTKLTSAVTLVKLDTEQQRREKTKAVGVTTTTQRAATPDGTSLLQRLTDSESLESNSSGAILQPISREQRHYYPHRHAPRAPHALSEDTLRRLEGQDRGAQAQRLAAYDTYVATSSSQRRREIRGGGDSHQQSTGSESGASSSGSAQQGFTRSGSGRSYSSSSGGGGGGGRRLYEPRGVERRDTAAVRNPFGTSPSHMTYQQQQQPQQHQQNDEAESIIPTPKPTFGPGDLHFTNNRSAARRVNDGFEVLPVGRLGTPGTERRANQYHFNDLEAEEGVEEIGYARGSSVPGYGRR</sequence>
<evidence type="ECO:0000313" key="4">
    <source>
        <dbReference type="Proteomes" id="UP000433876"/>
    </source>
</evidence>
<feature type="compositionally biased region" description="Polar residues" evidence="1">
    <location>
        <begin position="293"/>
        <end position="302"/>
    </location>
</feature>
<protein>
    <submittedName>
        <fullName evidence="3">Uncharacterized protein</fullName>
    </submittedName>
</protein>
<evidence type="ECO:0000256" key="1">
    <source>
        <dbReference type="SAM" id="MobiDB-lite"/>
    </source>
</evidence>
<feature type="compositionally biased region" description="Low complexity" evidence="1">
    <location>
        <begin position="233"/>
        <end position="264"/>
    </location>
</feature>
<dbReference type="Proteomes" id="UP000433876">
    <property type="component" value="Unassembled WGS sequence"/>
</dbReference>
<dbReference type="AlphaFoldDB" id="A0A8S9A6K2"/>
<feature type="compositionally biased region" description="Polar residues" evidence="1">
    <location>
        <begin position="130"/>
        <end position="145"/>
    </location>
</feature>
<organism evidence="3 4">
    <name type="scientific">Sordaria macrospora</name>
    <dbReference type="NCBI Taxonomy" id="5147"/>
    <lineage>
        <taxon>Eukaryota</taxon>
        <taxon>Fungi</taxon>
        <taxon>Dikarya</taxon>
        <taxon>Ascomycota</taxon>
        <taxon>Pezizomycotina</taxon>
        <taxon>Sordariomycetes</taxon>
        <taxon>Sordariomycetidae</taxon>
        <taxon>Sordariales</taxon>
        <taxon>Sordariaceae</taxon>
        <taxon>Sordaria</taxon>
    </lineage>
</organism>
<reference evidence="3 4" key="1">
    <citation type="submission" date="2017-07" db="EMBL/GenBank/DDBJ databases">
        <title>Genome sequence of the Sordaria macrospora wild type strain R19027.</title>
        <authorList>
            <person name="Nowrousian M."/>
            <person name="Teichert I."/>
            <person name="Kueck U."/>
        </authorList>
    </citation>
    <scope>NUCLEOTIDE SEQUENCE [LARGE SCALE GENOMIC DNA]</scope>
    <source>
        <strain evidence="3 4">R19027</strain>
        <tissue evidence="3">Mycelium</tissue>
    </source>
</reference>
<dbReference type="EMBL" id="NMPR01000009">
    <property type="protein sequence ID" value="KAA8635812.1"/>
    <property type="molecule type" value="Genomic_DNA"/>
</dbReference>
<feature type="region of interest" description="Disordered" evidence="1">
    <location>
        <begin position="123"/>
        <end position="145"/>
    </location>
</feature>
<dbReference type="OMA" id="FFMSWEL"/>
<dbReference type="VEuPathDB" id="FungiDB:SMAC_04278"/>
<keyword evidence="2" id="KW-0472">Membrane</keyword>
<proteinExistence type="predicted"/>
<comment type="caution">
    <text evidence="3">The sequence shown here is derived from an EMBL/GenBank/DDBJ whole genome shotgun (WGS) entry which is preliminary data.</text>
</comment>
<feature type="region of interest" description="Disordered" evidence="1">
    <location>
        <begin position="198"/>
        <end position="328"/>
    </location>
</feature>
<feature type="transmembrane region" description="Helical" evidence="2">
    <location>
        <begin position="12"/>
        <end position="37"/>
    </location>
</feature>
<evidence type="ECO:0000313" key="3">
    <source>
        <dbReference type="EMBL" id="KAA8635812.1"/>
    </source>
</evidence>
<dbReference type="PANTHER" id="PTHR40623">
    <property type="entry name" value="INTEGRAL MEMBRANE PROTEIN"/>
    <property type="match status" value="1"/>
</dbReference>
<dbReference type="PANTHER" id="PTHR40623:SF2">
    <property type="entry name" value="INTEGRAL MEMBRANE PROTEIN"/>
    <property type="match status" value="1"/>
</dbReference>
<name>A0A8S9A6K2_SORMA</name>
<evidence type="ECO:0000256" key="2">
    <source>
        <dbReference type="SAM" id="Phobius"/>
    </source>
</evidence>
<feature type="compositionally biased region" description="Low complexity" evidence="1">
    <location>
        <begin position="303"/>
        <end position="312"/>
    </location>
</feature>
<keyword evidence="2" id="KW-1133">Transmembrane helix</keyword>
<accession>A0A8S9A6K2</accession>
<feature type="compositionally biased region" description="Basic and acidic residues" evidence="1">
    <location>
        <begin position="274"/>
        <end position="287"/>
    </location>
</feature>
<gene>
    <name evidence="3" type="ORF">SMACR_04278</name>
</gene>